<proteinExistence type="predicted"/>
<dbReference type="eggNOG" id="ENOG5030C1D">
    <property type="taxonomic scope" value="Bacteria"/>
</dbReference>
<reference evidence="1 2" key="1">
    <citation type="submission" date="2014-02" db="EMBL/GenBank/DDBJ databases">
        <title>Draft genome sequence of Lysinibacillus sinduriensis JCM 15800.</title>
        <authorList>
            <person name="Zhang F."/>
            <person name="Wang G."/>
            <person name="Zhang L."/>
        </authorList>
    </citation>
    <scope>NUCLEOTIDE SEQUENCE [LARGE SCALE GENOMIC DNA]</scope>
    <source>
        <strain evidence="1 2">JCM 15800</strain>
    </source>
</reference>
<dbReference type="OrthoDB" id="2454651at2"/>
<evidence type="ECO:0000313" key="2">
    <source>
        <dbReference type="Proteomes" id="UP000030408"/>
    </source>
</evidence>
<evidence type="ECO:0000313" key="1">
    <source>
        <dbReference type="EMBL" id="KGR77299.1"/>
    </source>
</evidence>
<organism evidence="1 2">
    <name type="scientific">Ureibacillus sinduriensis BLB-1 = JCM 15800</name>
    <dbReference type="NCBI Taxonomy" id="1384057"/>
    <lineage>
        <taxon>Bacteria</taxon>
        <taxon>Bacillati</taxon>
        <taxon>Bacillota</taxon>
        <taxon>Bacilli</taxon>
        <taxon>Bacillales</taxon>
        <taxon>Caryophanaceae</taxon>
        <taxon>Ureibacillus</taxon>
    </lineage>
</organism>
<name>A0A0A3HY08_9BACL</name>
<dbReference type="RefSeq" id="WP_036198038.1">
    <property type="nucleotide sequence ID" value="NZ_AVCY01000017.1"/>
</dbReference>
<protein>
    <submittedName>
        <fullName evidence="1">Uncharacterized protein</fullName>
    </submittedName>
</protein>
<sequence length="71" mass="8200">MSEYETYMEEKSKIDSYFDRGYQVISIFENLSGTFVDFVTGEGASEREVVQLKLLTAEARKYIATKLLFVN</sequence>
<keyword evidence="2" id="KW-1185">Reference proteome</keyword>
<dbReference type="Proteomes" id="UP000030408">
    <property type="component" value="Unassembled WGS sequence"/>
</dbReference>
<comment type="caution">
    <text evidence="1">The sequence shown here is derived from an EMBL/GenBank/DDBJ whole genome shotgun (WGS) entry which is preliminary data.</text>
</comment>
<gene>
    <name evidence="1" type="ORF">CD33_03080</name>
</gene>
<dbReference type="EMBL" id="JPVO01000039">
    <property type="protein sequence ID" value="KGR77299.1"/>
    <property type="molecule type" value="Genomic_DNA"/>
</dbReference>
<accession>A0A0A3HY08</accession>
<dbReference type="AlphaFoldDB" id="A0A0A3HY08"/>
<dbReference type="STRING" id="1384057.CD33_03080"/>